<dbReference type="InterPro" id="IPR018490">
    <property type="entry name" value="cNMP-bd_dom_sf"/>
</dbReference>
<dbReference type="PROSITE" id="PS50042">
    <property type="entry name" value="CNMP_BINDING_3"/>
    <property type="match status" value="1"/>
</dbReference>
<name>A0A4R6IP90_9SPHI</name>
<dbReference type="InterPro" id="IPR014710">
    <property type="entry name" value="RmlC-like_jellyroll"/>
</dbReference>
<evidence type="ECO:0000259" key="1">
    <source>
        <dbReference type="PROSITE" id="PS50042"/>
    </source>
</evidence>
<keyword evidence="3" id="KW-1185">Reference proteome</keyword>
<dbReference type="Proteomes" id="UP000295499">
    <property type="component" value="Unassembled WGS sequence"/>
</dbReference>
<dbReference type="AlphaFoldDB" id="A0A4R6IP90"/>
<dbReference type="RefSeq" id="WP_133551299.1">
    <property type="nucleotide sequence ID" value="NZ_SNWM01000001.1"/>
</dbReference>
<accession>A0A4R6IP90</accession>
<dbReference type="OrthoDB" id="680421at2"/>
<dbReference type="InterPro" id="IPR000595">
    <property type="entry name" value="cNMP-bd_dom"/>
</dbReference>
<evidence type="ECO:0000313" key="2">
    <source>
        <dbReference type="EMBL" id="TDO23745.1"/>
    </source>
</evidence>
<dbReference type="SUPFAM" id="SSF51206">
    <property type="entry name" value="cAMP-binding domain-like"/>
    <property type="match status" value="1"/>
</dbReference>
<gene>
    <name evidence="2" type="ORF">CLV32_0030</name>
</gene>
<organism evidence="2 3">
    <name type="scientific">Pedobacter duraquae</name>
    <dbReference type="NCBI Taxonomy" id="425511"/>
    <lineage>
        <taxon>Bacteria</taxon>
        <taxon>Pseudomonadati</taxon>
        <taxon>Bacteroidota</taxon>
        <taxon>Sphingobacteriia</taxon>
        <taxon>Sphingobacteriales</taxon>
        <taxon>Sphingobacteriaceae</taxon>
        <taxon>Pedobacter</taxon>
    </lineage>
</organism>
<feature type="domain" description="Cyclic nucleotide-binding" evidence="1">
    <location>
        <begin position="34"/>
        <end position="67"/>
    </location>
</feature>
<dbReference type="EMBL" id="SNWM01000001">
    <property type="protein sequence ID" value="TDO23745.1"/>
    <property type="molecule type" value="Genomic_DNA"/>
</dbReference>
<comment type="caution">
    <text evidence="2">The sequence shown here is derived from an EMBL/GenBank/DDBJ whole genome shotgun (WGS) entry which is preliminary data.</text>
</comment>
<proteinExistence type="predicted"/>
<sequence>MNTNLISNFIFSGKQLPDELINDEKKRLRLEEFILERISARKYRKGELLLELGEVPDVIYFLIDGVVGGYKSSEDGALKLAHGWINKSIVTDGWQFIASKPSMLSIRVIKSNTVLMGLSRIYIEQMFSIFPYTRIFIENIIEDNDRNSNRTILMGYNGHQKLGRMRDRWPGIELVAPRSFIADLLHITSQHYCRLLREEQDSERQR</sequence>
<evidence type="ECO:0000313" key="3">
    <source>
        <dbReference type="Proteomes" id="UP000295499"/>
    </source>
</evidence>
<reference evidence="2 3" key="1">
    <citation type="submission" date="2019-03" db="EMBL/GenBank/DDBJ databases">
        <title>Genomic Encyclopedia of Archaeal and Bacterial Type Strains, Phase II (KMG-II): from individual species to whole genera.</title>
        <authorList>
            <person name="Goeker M."/>
        </authorList>
    </citation>
    <scope>NUCLEOTIDE SEQUENCE [LARGE SCALE GENOMIC DNA]</scope>
    <source>
        <strain evidence="2 3">DSM 19034</strain>
    </source>
</reference>
<protein>
    <submittedName>
        <fullName evidence="2">CRP-like cAMP-binding protein</fullName>
    </submittedName>
</protein>
<dbReference type="Gene3D" id="2.60.120.10">
    <property type="entry name" value="Jelly Rolls"/>
    <property type="match status" value="1"/>
</dbReference>